<gene>
    <name evidence="2" type="ORF">S7711_05685</name>
</gene>
<dbReference type="Gene3D" id="3.90.550.50">
    <property type="match status" value="1"/>
</dbReference>
<proteinExistence type="predicted"/>
<dbReference type="EMBL" id="KL648298">
    <property type="protein sequence ID" value="KEY71424.1"/>
    <property type="molecule type" value="Genomic_DNA"/>
</dbReference>
<organism evidence="2 3">
    <name type="scientific">Stachybotrys chartarum (strain CBS 109288 / IBT 7711)</name>
    <name type="common">Toxic black mold</name>
    <name type="synonym">Stilbospora chartarum</name>
    <dbReference type="NCBI Taxonomy" id="1280523"/>
    <lineage>
        <taxon>Eukaryota</taxon>
        <taxon>Fungi</taxon>
        <taxon>Dikarya</taxon>
        <taxon>Ascomycota</taxon>
        <taxon>Pezizomycotina</taxon>
        <taxon>Sordariomycetes</taxon>
        <taxon>Hypocreomycetidae</taxon>
        <taxon>Hypocreales</taxon>
        <taxon>Stachybotryaceae</taxon>
        <taxon>Stachybotrys</taxon>
    </lineage>
</organism>
<evidence type="ECO:0000313" key="3">
    <source>
        <dbReference type="Proteomes" id="UP000028045"/>
    </source>
</evidence>
<evidence type="ECO:0008006" key="4">
    <source>
        <dbReference type="Google" id="ProtNLM"/>
    </source>
</evidence>
<evidence type="ECO:0000256" key="1">
    <source>
        <dbReference type="SAM" id="Phobius"/>
    </source>
</evidence>
<dbReference type="Proteomes" id="UP000028045">
    <property type="component" value="Unassembled WGS sequence"/>
</dbReference>
<dbReference type="AlphaFoldDB" id="A0A084B1J5"/>
<name>A0A084B1J5_STACB</name>
<accession>A0A084B1J5</accession>
<evidence type="ECO:0000313" key="2">
    <source>
        <dbReference type="EMBL" id="KEY71424.1"/>
    </source>
</evidence>
<dbReference type="HOGENOM" id="CLU_024640_2_1_1"/>
<keyword evidence="1" id="KW-0472">Membrane</keyword>
<dbReference type="OrthoDB" id="414175at2759"/>
<keyword evidence="1" id="KW-1133">Transmembrane helix</keyword>
<protein>
    <recommendedName>
        <fullName evidence="4">Glycosyltransferase family 31 protein</fullName>
    </recommendedName>
</protein>
<sequence>MILSRGPPSSMSKLLQILLVAAVVGIIIHLTRLSERRQFQPAAVHVKLPAAGHLTSEERYLSRIADECKLTNETSWLAWRVQYSEESTPRKSMTNVQLNFKSQEPKIVDVQHPITKHVHASGRMELPVSSSPLAGQVDASDFLFGVSTTYARIMAQDGALIQAWTRWLTNGRDATNGASMVVMLDQANDAQVDEIDQQLQAVGMDAYVTTTEEPMSMARRYYELARILKTFSANLEANGQKKIWFGLIEDTIFFPSLSYLLDRLYSYNTATQLYIGVPSEQQDWQADQEDGNTITTAGGGAVFLTRSSLTQIPRLSCFNRGNAVEGPVRSKHWDVLLQECITKHTDWQMHVLPGFYAPNDAPHTASVDSYETGQQPLLLHQAEDRHDLDASRAHLVTNLCGEACFMQRYVFHDNWVLVNGVSVTEYPDGLHQAEGDELAGADAATHLQLPDRYVVNTDDEGDRSVLTWTGRKNVWRFADAAIDDTGAVWQAYVKKADPSKGTPEDAIDSVIVLAWENEVPRRR</sequence>
<keyword evidence="1" id="KW-0812">Transmembrane</keyword>
<reference evidence="2 3" key="1">
    <citation type="journal article" date="2014" name="BMC Genomics">
        <title>Comparative genome sequencing reveals chemotype-specific gene clusters in the toxigenic black mold Stachybotrys.</title>
        <authorList>
            <person name="Semeiks J."/>
            <person name="Borek D."/>
            <person name="Otwinowski Z."/>
            <person name="Grishin N.V."/>
        </authorList>
    </citation>
    <scope>NUCLEOTIDE SEQUENCE [LARGE SCALE GENOMIC DNA]</scope>
    <source>
        <strain evidence="3">CBS 109288 / IBT 7711</strain>
    </source>
</reference>
<keyword evidence="3" id="KW-1185">Reference proteome</keyword>
<feature type="transmembrane region" description="Helical" evidence="1">
    <location>
        <begin position="14"/>
        <end position="31"/>
    </location>
</feature>